<comment type="caution">
    <text evidence="1">The sequence shown here is derived from an EMBL/GenBank/DDBJ whole genome shotgun (WGS) entry which is preliminary data.</text>
</comment>
<evidence type="ECO:0000313" key="1">
    <source>
        <dbReference type="EMBL" id="GAA4300981.1"/>
    </source>
</evidence>
<dbReference type="Pfam" id="PF10117">
    <property type="entry name" value="McrBC"/>
    <property type="match status" value="1"/>
</dbReference>
<dbReference type="EMBL" id="BAABGX010000001">
    <property type="protein sequence ID" value="GAA4300981.1"/>
    <property type="molecule type" value="Genomic_DNA"/>
</dbReference>
<proteinExistence type="predicted"/>
<dbReference type="Proteomes" id="UP001501844">
    <property type="component" value="Unassembled WGS sequence"/>
</dbReference>
<organism evidence="1 2">
    <name type="scientific">Nibribacter koreensis</name>
    <dbReference type="NCBI Taxonomy" id="1084519"/>
    <lineage>
        <taxon>Bacteria</taxon>
        <taxon>Pseudomonadati</taxon>
        <taxon>Bacteroidota</taxon>
        <taxon>Cytophagia</taxon>
        <taxon>Cytophagales</taxon>
        <taxon>Hymenobacteraceae</taxon>
        <taxon>Nibribacter</taxon>
    </lineage>
</organism>
<gene>
    <name evidence="1" type="ORF">GCM10023183_11710</name>
</gene>
<sequence>MAVKPPITVFEHESLRLGKGRAPLTPSQLKALQAFYGEQGVPYYSLIYQGVKLNEYVGVIQIGDTTIEILPKADKKQGESPSTQELWRKMLLDMLMAVGMFEVSAPTSSSLNLKSNSILDLYFELFLKEAEYLLHRGLIKKYRKVEGNTTALKGNLKFGKHLQQNLTHQERFYVQYTTYDVVHLWHSILYKTIKLLEQINSNASLHSRIGTLLLNFPEVPELNVTEATFNKLVYNRKSEPYRKAIEIARLLLLNYHPDVARGKNHVLALLFDMNLLWETFIFVTLKKYFYKNQSAFTATAQTTKYFWKPQNGNQSSIRPDILIKRDGENYAVLDTKWKNLNGYNPSPDDLRQLYVYHEYYQAQRVALVYPGSELTKISGRYLHPSHGAETEKECSVLSLSVGNSIKEWQTYLGKEIEEWLMNTKENSLLKLLTPTDSR</sequence>
<accession>A0ABP8FDN3</accession>
<dbReference type="InterPro" id="IPR019292">
    <property type="entry name" value="McrC"/>
</dbReference>
<dbReference type="PANTHER" id="PTHR38733:SF1">
    <property type="entry name" value="TYPE IV METHYL-DIRECTED RESTRICTION ENZYME ECOKMCRBC"/>
    <property type="match status" value="1"/>
</dbReference>
<name>A0ABP8FDN3_9BACT</name>
<evidence type="ECO:0000313" key="2">
    <source>
        <dbReference type="Proteomes" id="UP001501844"/>
    </source>
</evidence>
<keyword evidence="2" id="KW-1185">Reference proteome</keyword>
<reference evidence="2" key="1">
    <citation type="journal article" date="2019" name="Int. J. Syst. Evol. Microbiol.">
        <title>The Global Catalogue of Microorganisms (GCM) 10K type strain sequencing project: providing services to taxonomists for standard genome sequencing and annotation.</title>
        <authorList>
            <consortium name="The Broad Institute Genomics Platform"/>
            <consortium name="The Broad Institute Genome Sequencing Center for Infectious Disease"/>
            <person name="Wu L."/>
            <person name="Ma J."/>
        </authorList>
    </citation>
    <scope>NUCLEOTIDE SEQUENCE [LARGE SCALE GENOMIC DNA]</scope>
    <source>
        <strain evidence="2">JCM 17917</strain>
    </source>
</reference>
<dbReference type="PANTHER" id="PTHR38733">
    <property type="entry name" value="PROTEIN MCRC"/>
    <property type="match status" value="1"/>
</dbReference>
<protein>
    <submittedName>
        <fullName evidence="1">McrC family protein</fullName>
    </submittedName>
</protein>